<evidence type="ECO:0000313" key="1">
    <source>
        <dbReference type="EMBL" id="SMB96049.1"/>
    </source>
</evidence>
<accession>A0A1W1VRR1</accession>
<proteinExistence type="predicted"/>
<sequence length="194" mass="20957">MRRVYLALLLAGVALAGGAEGGWRSVEPGGTLTPTGALRPPLACPRLQLPATWAVRSSVYADVTGDGQPECVLALWRPWRDWPIRRWSAAKSPITANHDVGGDSAHVAVLKPGPGGMYRKVWIGSALFRPVTALTVLPDHRLVALEGTYRAGRFAPAAALSEWTWTGFGFRLERRVTLKAREVTVDSAGRPAVR</sequence>
<dbReference type="STRING" id="695939.SAMN00790413_03131"/>
<gene>
    <name evidence="1" type="ORF">SAMN00790413_03131</name>
</gene>
<evidence type="ECO:0000313" key="2">
    <source>
        <dbReference type="Proteomes" id="UP000192582"/>
    </source>
</evidence>
<reference evidence="1 2" key="1">
    <citation type="submission" date="2017-04" db="EMBL/GenBank/DDBJ databases">
        <authorList>
            <person name="Afonso C.L."/>
            <person name="Miller P.J."/>
            <person name="Scott M.A."/>
            <person name="Spackman E."/>
            <person name="Goraichik I."/>
            <person name="Dimitrov K.M."/>
            <person name="Suarez D.L."/>
            <person name="Swayne D.E."/>
        </authorList>
    </citation>
    <scope>NUCLEOTIDE SEQUENCE [LARGE SCALE GENOMIC DNA]</scope>
    <source>
        <strain evidence="1 2">KR-140</strain>
    </source>
</reference>
<protein>
    <recommendedName>
        <fullName evidence="3">FG-GAP repeat-containing protein</fullName>
    </recommendedName>
</protein>
<dbReference type="EMBL" id="FWWU01000009">
    <property type="protein sequence ID" value="SMB96049.1"/>
    <property type="molecule type" value="Genomic_DNA"/>
</dbReference>
<dbReference type="AlphaFoldDB" id="A0A1W1VRR1"/>
<name>A0A1W1VRR1_9DEIO</name>
<dbReference type="Proteomes" id="UP000192582">
    <property type="component" value="Unassembled WGS sequence"/>
</dbReference>
<evidence type="ECO:0008006" key="3">
    <source>
        <dbReference type="Google" id="ProtNLM"/>
    </source>
</evidence>
<dbReference type="RefSeq" id="WP_084050605.1">
    <property type="nucleotide sequence ID" value="NZ_FWWU01000009.1"/>
</dbReference>
<keyword evidence="2" id="KW-1185">Reference proteome</keyword>
<organism evidence="1 2">
    <name type="scientific">Deinococcus hopiensis KR-140</name>
    <dbReference type="NCBI Taxonomy" id="695939"/>
    <lineage>
        <taxon>Bacteria</taxon>
        <taxon>Thermotogati</taxon>
        <taxon>Deinococcota</taxon>
        <taxon>Deinococci</taxon>
        <taxon>Deinococcales</taxon>
        <taxon>Deinococcaceae</taxon>
        <taxon>Deinococcus</taxon>
    </lineage>
</organism>
<dbReference type="OrthoDB" id="68337at2"/>